<evidence type="ECO:0000256" key="2">
    <source>
        <dbReference type="ARBA" id="ARBA00023043"/>
    </source>
</evidence>
<dbReference type="InterPro" id="IPR002110">
    <property type="entry name" value="Ankyrin_rpt"/>
</dbReference>
<dbReference type="STRING" id="22663.A0A2I0JAK2"/>
<dbReference type="PROSITE" id="PS50297">
    <property type="entry name" value="ANK_REP_REGION"/>
    <property type="match status" value="1"/>
</dbReference>
<sequence length="188" mass="20773">MLMLTSSKCCWMPTPMLDQFVIGRGRTPLHLAAMRGRVEVVKELIISSPGPSHDSLQQRLDGDSVLHLCVKYNQLDALKVLVNSLAEDNGDQLLNSRNAQGNTIFHLAVLQKQEETMRFLLSVPKVREGSASALPEDNSIALNVIFNAVILAYLILKWTKSRISAARASRKAGGPLKVQEKQQPQTES</sequence>
<evidence type="ECO:0000256" key="3">
    <source>
        <dbReference type="PROSITE-ProRule" id="PRU00023"/>
    </source>
</evidence>
<accession>A0A2I0JAK2</accession>
<feature type="repeat" description="ANK" evidence="3">
    <location>
        <begin position="24"/>
        <end position="45"/>
    </location>
</feature>
<keyword evidence="2 3" id="KW-0040">ANK repeat</keyword>
<evidence type="ECO:0000256" key="1">
    <source>
        <dbReference type="ARBA" id="ARBA00022737"/>
    </source>
</evidence>
<evidence type="ECO:0000313" key="4">
    <source>
        <dbReference type="EMBL" id="PKI53287.1"/>
    </source>
</evidence>
<dbReference type="PANTHER" id="PTHR24186">
    <property type="entry name" value="PROTEIN PHOSPHATASE 1 REGULATORY SUBUNIT"/>
    <property type="match status" value="1"/>
</dbReference>
<dbReference type="InterPro" id="IPR036770">
    <property type="entry name" value="Ankyrin_rpt-contain_sf"/>
</dbReference>
<dbReference type="PROSITE" id="PS50088">
    <property type="entry name" value="ANK_REPEAT"/>
    <property type="match status" value="1"/>
</dbReference>
<dbReference type="PANTHER" id="PTHR24186:SF37">
    <property type="entry name" value="PGG DOMAIN-CONTAINING PROTEIN"/>
    <property type="match status" value="1"/>
</dbReference>
<organism evidence="4 5">
    <name type="scientific">Punica granatum</name>
    <name type="common">Pomegranate</name>
    <dbReference type="NCBI Taxonomy" id="22663"/>
    <lineage>
        <taxon>Eukaryota</taxon>
        <taxon>Viridiplantae</taxon>
        <taxon>Streptophyta</taxon>
        <taxon>Embryophyta</taxon>
        <taxon>Tracheophyta</taxon>
        <taxon>Spermatophyta</taxon>
        <taxon>Magnoliopsida</taxon>
        <taxon>eudicotyledons</taxon>
        <taxon>Gunneridae</taxon>
        <taxon>Pentapetalae</taxon>
        <taxon>rosids</taxon>
        <taxon>malvids</taxon>
        <taxon>Myrtales</taxon>
        <taxon>Lythraceae</taxon>
        <taxon>Punica</taxon>
    </lineage>
</organism>
<dbReference type="Gene3D" id="1.25.40.20">
    <property type="entry name" value="Ankyrin repeat-containing domain"/>
    <property type="match status" value="1"/>
</dbReference>
<dbReference type="AlphaFoldDB" id="A0A2I0JAK2"/>
<dbReference type="SUPFAM" id="SSF48403">
    <property type="entry name" value="Ankyrin repeat"/>
    <property type="match status" value="1"/>
</dbReference>
<keyword evidence="1" id="KW-0677">Repeat</keyword>
<comment type="caution">
    <text evidence="4">The sequence shown here is derived from an EMBL/GenBank/DDBJ whole genome shotgun (WGS) entry which is preliminary data.</text>
</comment>
<dbReference type="SMART" id="SM00248">
    <property type="entry name" value="ANK"/>
    <property type="match status" value="3"/>
</dbReference>
<dbReference type="EMBL" id="PGOL01001865">
    <property type="protein sequence ID" value="PKI53287.1"/>
    <property type="molecule type" value="Genomic_DNA"/>
</dbReference>
<dbReference type="Proteomes" id="UP000233551">
    <property type="component" value="Unassembled WGS sequence"/>
</dbReference>
<gene>
    <name evidence="4" type="ORF">CRG98_026315</name>
</gene>
<name>A0A2I0JAK2_PUNGR</name>
<proteinExistence type="predicted"/>
<protein>
    <submittedName>
        <fullName evidence="4">Uncharacterized protein</fullName>
    </submittedName>
</protein>
<dbReference type="GO" id="GO:0005886">
    <property type="term" value="C:plasma membrane"/>
    <property type="evidence" value="ECO:0007669"/>
    <property type="project" value="TreeGrafter"/>
</dbReference>
<reference evidence="4 5" key="1">
    <citation type="submission" date="2017-11" db="EMBL/GenBank/DDBJ databases">
        <title>De-novo sequencing of pomegranate (Punica granatum L.) genome.</title>
        <authorList>
            <person name="Akparov Z."/>
            <person name="Amiraslanov A."/>
            <person name="Hajiyeva S."/>
            <person name="Abbasov M."/>
            <person name="Kaur K."/>
            <person name="Hamwieh A."/>
            <person name="Solovyev V."/>
            <person name="Salamov A."/>
            <person name="Braich B."/>
            <person name="Kosarev P."/>
            <person name="Mahmoud A."/>
            <person name="Hajiyev E."/>
            <person name="Babayeva S."/>
            <person name="Izzatullayeva V."/>
            <person name="Mammadov A."/>
            <person name="Mammadov A."/>
            <person name="Sharifova S."/>
            <person name="Ojaghi J."/>
            <person name="Eynullazada K."/>
            <person name="Bayramov B."/>
            <person name="Abdulazimova A."/>
            <person name="Shahmuradov I."/>
        </authorList>
    </citation>
    <scope>NUCLEOTIDE SEQUENCE [LARGE SCALE GENOMIC DNA]</scope>
    <source>
        <strain evidence="5">cv. AG2017</strain>
        <tissue evidence="4">Leaf</tissue>
    </source>
</reference>
<evidence type="ECO:0000313" key="5">
    <source>
        <dbReference type="Proteomes" id="UP000233551"/>
    </source>
</evidence>
<keyword evidence="5" id="KW-1185">Reference proteome</keyword>
<dbReference type="Pfam" id="PF12796">
    <property type="entry name" value="Ank_2"/>
    <property type="match status" value="1"/>
</dbReference>